<keyword evidence="1" id="KW-0175">Coiled coil</keyword>
<keyword evidence="3" id="KW-1133">Transmembrane helix</keyword>
<evidence type="ECO:0000256" key="3">
    <source>
        <dbReference type="SAM" id="Phobius"/>
    </source>
</evidence>
<keyword evidence="3" id="KW-0472">Membrane</keyword>
<sequence length="437" mass="49287">MRYRGKQLLPWCHGTSCLYRFHITGTVRGTVSFSRAYSTQQQPPPSSKDDGADKPVVPIQERAVATIQNLTDLGKQWGQKSVSTASNTVNYWWERYEEFVGLNEVRDAQSQVTEAERAFMVARGMVREAHCSLEALQVKLKEVRDRLDRVSREEAHYLELATLEHKLLQEERRLRTAYENAEGAEREKFALFSAGVRESHEKERTRAERTKNWSVIGSVLGALIGVMGSTYINRVRLQELKTLLLEAQKGPVSLQEAIKVQAGMHKSQQQELRGLIDTLRVTLQHRAAQVIAEKDVKKPVSVQVPEPIVVPPQPSPSASEAVLKEIWFYSQKAQSLLEGIQPQLGQLEQSVGKVESELLAVQNLIETYHREEKPSVVISQQDSQMFVCDTKSVMQGLDQTERRLEASISQTTMYNTVLAYGALAVTVPALYILFRGV</sequence>
<feature type="transmembrane region" description="Helical" evidence="3">
    <location>
        <begin position="413"/>
        <end position="434"/>
    </location>
</feature>
<feature type="transmembrane region" description="Helical" evidence="3">
    <location>
        <begin position="212"/>
        <end position="232"/>
    </location>
</feature>
<evidence type="ECO:0000256" key="1">
    <source>
        <dbReference type="SAM" id="Coils"/>
    </source>
</evidence>
<accession>A0A8C7D4V5</accession>
<evidence type="ECO:0000313" key="4">
    <source>
        <dbReference type="Ensembl" id="ENSOKIP00005009291.1"/>
    </source>
</evidence>
<name>A0A8C7D4V5_ONCKI</name>
<dbReference type="Proteomes" id="UP000694557">
    <property type="component" value="Unassembled WGS sequence"/>
</dbReference>
<feature type="coiled-coil region" evidence="1">
    <location>
        <begin position="126"/>
        <end position="187"/>
    </location>
</feature>
<evidence type="ECO:0000256" key="2">
    <source>
        <dbReference type="SAM" id="MobiDB-lite"/>
    </source>
</evidence>
<dbReference type="AlphaFoldDB" id="A0A8C7D4V5"/>
<evidence type="ECO:0000313" key="5">
    <source>
        <dbReference type="Proteomes" id="UP000694557"/>
    </source>
</evidence>
<feature type="region of interest" description="Disordered" evidence="2">
    <location>
        <begin position="35"/>
        <end position="54"/>
    </location>
</feature>
<dbReference type="GeneTree" id="ENSGT01150000286951"/>
<reference evidence="4" key="2">
    <citation type="submission" date="2025-09" db="UniProtKB">
        <authorList>
            <consortium name="Ensembl"/>
        </authorList>
    </citation>
    <scope>IDENTIFICATION</scope>
</reference>
<dbReference type="Ensembl" id="ENSOKIT00005009847.1">
    <property type="protein sequence ID" value="ENSOKIP00005009291.1"/>
    <property type="gene ID" value="ENSOKIG00005004073.1"/>
</dbReference>
<proteinExistence type="predicted"/>
<keyword evidence="5" id="KW-1185">Reference proteome</keyword>
<reference evidence="4" key="1">
    <citation type="submission" date="2025-08" db="UniProtKB">
        <authorList>
            <consortium name="Ensembl"/>
        </authorList>
    </citation>
    <scope>IDENTIFICATION</scope>
</reference>
<protein>
    <submittedName>
        <fullName evidence="4">Minichromosome maintenance complex component 2</fullName>
    </submittedName>
</protein>
<gene>
    <name evidence="4" type="primary">MCM2</name>
    <name evidence="4" type="synonym">LOC109879095</name>
</gene>
<keyword evidence="3" id="KW-0812">Transmembrane</keyword>
<organism evidence="4 5">
    <name type="scientific">Oncorhynchus kisutch</name>
    <name type="common">Coho salmon</name>
    <name type="synonym">Salmo kisutch</name>
    <dbReference type="NCBI Taxonomy" id="8019"/>
    <lineage>
        <taxon>Eukaryota</taxon>
        <taxon>Metazoa</taxon>
        <taxon>Chordata</taxon>
        <taxon>Craniata</taxon>
        <taxon>Vertebrata</taxon>
        <taxon>Euteleostomi</taxon>
        <taxon>Actinopterygii</taxon>
        <taxon>Neopterygii</taxon>
        <taxon>Teleostei</taxon>
        <taxon>Protacanthopterygii</taxon>
        <taxon>Salmoniformes</taxon>
        <taxon>Salmonidae</taxon>
        <taxon>Salmoninae</taxon>
        <taxon>Oncorhynchus</taxon>
    </lineage>
</organism>
<dbReference type="InterPro" id="IPR037660">
    <property type="entry name" value="CCDC51"/>
</dbReference>
<dbReference type="PANTHER" id="PTHR28624:SF1">
    <property type="entry name" value="MITOCHONDRIAL POTASSIUM CHANNEL"/>
    <property type="match status" value="1"/>
</dbReference>
<dbReference type="PANTHER" id="PTHR28624">
    <property type="entry name" value="COILED-COIL DOMAIN-CONTAINING PROTEIN 51"/>
    <property type="match status" value="1"/>
</dbReference>